<keyword evidence="2" id="KW-1185">Reference proteome</keyword>
<protein>
    <submittedName>
        <fullName evidence="1">Uncharacterized protein</fullName>
    </submittedName>
</protein>
<dbReference type="EMBL" id="CM047940">
    <property type="protein sequence ID" value="KAI9905085.1"/>
    <property type="molecule type" value="Genomic_DNA"/>
</dbReference>
<evidence type="ECO:0000313" key="1">
    <source>
        <dbReference type="EMBL" id="KAI9905085.1"/>
    </source>
</evidence>
<evidence type="ECO:0000313" key="2">
    <source>
        <dbReference type="Proteomes" id="UP001163324"/>
    </source>
</evidence>
<sequence length="497" mass="53417">MIPESSVEETVLAVEESSVQDEAPSQPGTSTALDERQRPRNWPRTRKWTTTVVLSAVAFLQPMGETALAPAEQAVSAALGIEHDYQWMLLNGLILVGLGASSVILAPLSEAYGRKPVLVAGTLSFVLWNTAAGATSSLDAMLALRLLSGMGASVGDSVAGGVLSDLWLAGDRGRAYGVFTAAPTFGTAVAPICGAYVSHAAGWRWIFWLTSLASGVTIVATWLFLPETYEPAIARRLRRAAEKRTDDGPADPGPSRHATRFVNEVLPNLQRPFRMLGTQVIVQLLSVYMALLYGLLWLFLFIYPKMWAEVYHQDARTGSLNYLSFGTGLLVGANVGGQINDRIYARLKTRNSGVGRPEFRVPGMVVGTFLAPAGLLLWGWSGEAALHWAVPNVGSFVFALGIYICSTCVSVYTIDTYTLYAASAISTNLVLRSISGGLFPLFAPYMFDSLGFGLSATVLAVSFIALGTSVTAVLWFYGERLRARSPYCAADSDESDS</sequence>
<comment type="caution">
    <text evidence="1">The sequence shown here is derived from an EMBL/GenBank/DDBJ whole genome shotgun (WGS) entry which is preliminary data.</text>
</comment>
<proteinExistence type="predicted"/>
<reference evidence="1" key="1">
    <citation type="submission" date="2022-10" db="EMBL/GenBank/DDBJ databases">
        <title>Complete Genome of Trichothecium roseum strain YXFP-22015, a Plant Pathogen Isolated from Citrus.</title>
        <authorList>
            <person name="Wang Y."/>
            <person name="Zhu L."/>
        </authorList>
    </citation>
    <scope>NUCLEOTIDE SEQUENCE</scope>
    <source>
        <strain evidence="1">YXFP-22015</strain>
    </source>
</reference>
<gene>
    <name evidence="1" type="ORF">N3K66_001614</name>
</gene>
<name>A0ACC0VGX5_9HYPO</name>
<dbReference type="Proteomes" id="UP001163324">
    <property type="component" value="Chromosome 1"/>
</dbReference>
<organism evidence="1 2">
    <name type="scientific">Trichothecium roseum</name>
    <dbReference type="NCBI Taxonomy" id="47278"/>
    <lineage>
        <taxon>Eukaryota</taxon>
        <taxon>Fungi</taxon>
        <taxon>Dikarya</taxon>
        <taxon>Ascomycota</taxon>
        <taxon>Pezizomycotina</taxon>
        <taxon>Sordariomycetes</taxon>
        <taxon>Hypocreomycetidae</taxon>
        <taxon>Hypocreales</taxon>
        <taxon>Hypocreales incertae sedis</taxon>
        <taxon>Trichothecium</taxon>
    </lineage>
</organism>
<accession>A0ACC0VGX5</accession>